<dbReference type="InterPro" id="IPR005648">
    <property type="entry name" value="FlgD"/>
</dbReference>
<dbReference type="Proteomes" id="UP001595692">
    <property type="component" value="Unassembled WGS sequence"/>
</dbReference>
<name>A0ABV8CJ12_9GAMM</name>
<accession>A0ABV8CJ12</accession>
<proteinExistence type="inferred from homology"/>
<evidence type="ECO:0000259" key="6">
    <source>
        <dbReference type="Pfam" id="PF13860"/>
    </source>
</evidence>
<gene>
    <name evidence="8" type="ORF">ACFOSS_01475</name>
</gene>
<feature type="domain" description="FlgD Tudor-like" evidence="7">
    <location>
        <begin position="87"/>
        <end position="222"/>
    </location>
</feature>
<comment type="caution">
    <text evidence="8">The sequence shown here is derived from an EMBL/GenBank/DDBJ whole genome shotgun (WGS) entry which is preliminary data.</text>
</comment>
<evidence type="ECO:0000256" key="4">
    <source>
        <dbReference type="ARBA" id="ARBA00024746"/>
    </source>
</evidence>
<evidence type="ECO:0000259" key="7">
    <source>
        <dbReference type="Pfam" id="PF13861"/>
    </source>
</evidence>
<evidence type="ECO:0000256" key="2">
    <source>
        <dbReference type="ARBA" id="ARBA00016013"/>
    </source>
</evidence>
<keyword evidence="8" id="KW-0282">Flagellum</keyword>
<keyword evidence="8" id="KW-0966">Cell projection</keyword>
<dbReference type="Gene3D" id="2.60.40.4070">
    <property type="match status" value="1"/>
</dbReference>
<protein>
    <recommendedName>
        <fullName evidence="2 5">Basal-body rod modification protein FlgD</fullName>
    </recommendedName>
</protein>
<dbReference type="Pfam" id="PF03963">
    <property type="entry name" value="FlgD"/>
    <property type="match status" value="1"/>
</dbReference>
<evidence type="ECO:0000256" key="1">
    <source>
        <dbReference type="ARBA" id="ARBA00010577"/>
    </source>
</evidence>
<evidence type="ECO:0000313" key="9">
    <source>
        <dbReference type="Proteomes" id="UP001595692"/>
    </source>
</evidence>
<evidence type="ECO:0000256" key="5">
    <source>
        <dbReference type="RuleBase" id="RU362076"/>
    </source>
</evidence>
<evidence type="ECO:0000256" key="3">
    <source>
        <dbReference type="ARBA" id="ARBA00022795"/>
    </source>
</evidence>
<keyword evidence="3 5" id="KW-1005">Bacterial flagellum biogenesis</keyword>
<dbReference type="InterPro" id="IPR025963">
    <property type="entry name" value="FLgD_Tudor"/>
</dbReference>
<dbReference type="Gene3D" id="2.30.30.910">
    <property type="match status" value="1"/>
</dbReference>
<dbReference type="Pfam" id="PF13860">
    <property type="entry name" value="FlgD_ig"/>
    <property type="match status" value="1"/>
</dbReference>
<feature type="domain" description="FlgD/Vpr Ig-like" evidence="6">
    <location>
        <begin position="121"/>
        <end position="178"/>
    </location>
</feature>
<organism evidence="8 9">
    <name type="scientific">Pseudaeromonas sharmana</name>
    <dbReference type="NCBI Taxonomy" id="328412"/>
    <lineage>
        <taxon>Bacteria</taxon>
        <taxon>Pseudomonadati</taxon>
        <taxon>Pseudomonadota</taxon>
        <taxon>Gammaproteobacteria</taxon>
        <taxon>Aeromonadales</taxon>
        <taxon>Aeromonadaceae</taxon>
        <taxon>Pseudaeromonas</taxon>
    </lineage>
</organism>
<dbReference type="RefSeq" id="WP_377150169.1">
    <property type="nucleotide sequence ID" value="NZ_JBHSAF010000001.1"/>
</dbReference>
<keyword evidence="8" id="KW-0969">Cilium</keyword>
<dbReference type="Pfam" id="PF13861">
    <property type="entry name" value="FLgD_tudor"/>
    <property type="match status" value="1"/>
</dbReference>
<evidence type="ECO:0000313" key="8">
    <source>
        <dbReference type="EMBL" id="MFC3912131.1"/>
    </source>
</evidence>
<reference evidence="9" key="1">
    <citation type="journal article" date="2019" name="Int. J. Syst. Evol. Microbiol.">
        <title>The Global Catalogue of Microorganisms (GCM) 10K type strain sequencing project: providing services to taxonomists for standard genome sequencing and annotation.</title>
        <authorList>
            <consortium name="The Broad Institute Genomics Platform"/>
            <consortium name="The Broad Institute Genome Sequencing Center for Infectious Disease"/>
            <person name="Wu L."/>
            <person name="Ma J."/>
        </authorList>
    </citation>
    <scope>NUCLEOTIDE SEQUENCE [LARGE SCALE GENOMIC DNA]</scope>
    <source>
        <strain evidence="9">CCUG 54939</strain>
    </source>
</reference>
<sequence length="227" mass="23153">MSIYSDIGLNTTKTTTAASSAASSTKSNSLSQEDFLSLLTTQLAYQDPTNPVDNAEMVSQMAQISTVEGITSLNNSVSSLSSVVTSSQALMASGLVGQKVLMPTNTGYLTSADGLTGVLATGSGASDLKVTVTDANGAVVYEESMSGDYTGNVPFSWDGKDSDGNPVADGKYTVKVNGLVDGKSQDLSALVYGKVSSVTLGTSSTATTLNINGLGSIELSKILEVTS</sequence>
<dbReference type="InterPro" id="IPR025965">
    <property type="entry name" value="FlgD/Vpr_Ig-like"/>
</dbReference>
<comment type="function">
    <text evidence="4 5">Required for flagellar hook formation. May act as a scaffolding protein.</text>
</comment>
<dbReference type="EMBL" id="JBHSAF010000001">
    <property type="protein sequence ID" value="MFC3912131.1"/>
    <property type="molecule type" value="Genomic_DNA"/>
</dbReference>
<keyword evidence="9" id="KW-1185">Reference proteome</keyword>
<comment type="similarity">
    <text evidence="1 5">Belongs to the FlgD family.</text>
</comment>